<dbReference type="EMBL" id="JAXUHJ010000008">
    <property type="protein sequence ID" value="MEJ8542518.1"/>
    <property type="molecule type" value="Genomic_DNA"/>
</dbReference>
<evidence type="ECO:0000313" key="2">
    <source>
        <dbReference type="EMBL" id="UXH32617.1"/>
    </source>
</evidence>
<dbReference type="SUPFAM" id="SSF52206">
    <property type="entry name" value="Hypothetical protein MTH538"/>
    <property type="match status" value="1"/>
</dbReference>
<dbReference type="Proteomes" id="UP001065373">
    <property type="component" value="Chromosome"/>
</dbReference>
<reference evidence="2" key="1">
    <citation type="submission" date="2022-09" db="EMBL/GenBank/DDBJ databases">
        <title>Characterization of three MwoI isoschizomers from sequenced genome and metagenomes.</title>
        <authorList>
            <person name="Fomenkov A."/>
            <person name="Xu S.Y."/>
            <person name="Roberts R.J."/>
        </authorList>
    </citation>
    <scope>NUCLEOTIDE SEQUENCE</scope>
    <source>
        <strain evidence="2">DSM 2970</strain>
    </source>
</reference>
<dbReference type="AlphaFoldDB" id="A0A9E7UNV2"/>
<gene>
    <name evidence="2" type="ORF">N5910_04650</name>
    <name evidence="1" type="ORF">U2150_03300</name>
</gene>
<reference evidence="1 3" key="2">
    <citation type="submission" date="2023-12" db="EMBL/GenBank/DDBJ databases">
        <title>Phenotypic and Genomic Characterization of Methanothermobacter wolfeii Strain BSEL, a CO2-Capturing Archaeon with Minimal Nutrient Requirements.</title>
        <authorList>
            <person name="Ale Enriquez F."/>
            <person name="Ahring B.K."/>
        </authorList>
    </citation>
    <scope>NUCLEOTIDE SEQUENCE [LARGE SCALE GENOMIC DNA]</scope>
    <source>
        <strain evidence="1 3">BSEL-1</strain>
    </source>
</reference>
<dbReference type="GeneID" id="58978550"/>
<evidence type="ECO:0000313" key="1">
    <source>
        <dbReference type="EMBL" id="MEJ8542518.1"/>
    </source>
</evidence>
<sequence length="113" mass="12932">MEKIRIYITEGEIEDYEVFLEKLNRSGIEWEKTGPGDADVVIILAGLWRDRPDEIRAVLDDAVRSSRPVITVRPYGLENVPPELEDRSDEIVGWNPYCIADAIEDSIDQKRTS</sequence>
<accession>A0A9E7UNV2</accession>
<dbReference type="Gene3D" id="3.40.50.9200">
    <property type="entry name" value="Hypothetical protein MTH538"/>
    <property type="match status" value="1"/>
</dbReference>
<dbReference type="Proteomes" id="UP001369247">
    <property type="component" value="Unassembled WGS sequence"/>
</dbReference>
<evidence type="ECO:0000313" key="3">
    <source>
        <dbReference type="Proteomes" id="UP001369247"/>
    </source>
</evidence>
<dbReference type="EMBL" id="CP104550">
    <property type="protein sequence ID" value="UXH32617.1"/>
    <property type="molecule type" value="Genomic_DNA"/>
</dbReference>
<dbReference type="RefSeq" id="WP_238338014.1">
    <property type="nucleotide sequence ID" value="NZ_CP104550.1"/>
</dbReference>
<name>A0A9E7UNV2_METWO</name>
<protein>
    <submittedName>
        <fullName evidence="2">Uncharacterized protein</fullName>
    </submittedName>
</protein>
<organism evidence="2">
    <name type="scientific">Methanothermobacter wolfeii</name>
    <name type="common">Methanobacterium wolfei</name>
    <dbReference type="NCBI Taxonomy" id="145261"/>
    <lineage>
        <taxon>Archaea</taxon>
        <taxon>Methanobacteriati</taxon>
        <taxon>Methanobacteriota</taxon>
        <taxon>Methanomada group</taxon>
        <taxon>Methanobacteria</taxon>
        <taxon>Methanobacteriales</taxon>
        <taxon>Methanobacteriaceae</taxon>
        <taxon>Methanothermobacter</taxon>
    </lineage>
</organism>
<proteinExistence type="predicted"/>
<dbReference type="InterPro" id="IPR036490">
    <property type="entry name" value="ThsB_TIR-like_sf"/>
</dbReference>
<keyword evidence="3" id="KW-1185">Reference proteome</keyword>